<accession>X1TXF4</accession>
<gene>
    <name evidence="1" type="ORF">S12H4_36570</name>
</gene>
<protein>
    <submittedName>
        <fullName evidence="1">Uncharacterized protein</fullName>
    </submittedName>
</protein>
<evidence type="ECO:0000313" key="1">
    <source>
        <dbReference type="EMBL" id="GAI92265.1"/>
    </source>
</evidence>
<name>X1TXF4_9ZZZZ</name>
<comment type="caution">
    <text evidence="1">The sequence shown here is derived from an EMBL/GenBank/DDBJ whole genome shotgun (WGS) entry which is preliminary data.</text>
</comment>
<proteinExistence type="predicted"/>
<reference evidence="1" key="1">
    <citation type="journal article" date="2014" name="Front. Microbiol.">
        <title>High frequency of phylogenetically diverse reductive dehalogenase-homologous genes in deep subseafloor sedimentary metagenomes.</title>
        <authorList>
            <person name="Kawai M."/>
            <person name="Futagami T."/>
            <person name="Toyoda A."/>
            <person name="Takaki Y."/>
            <person name="Nishi S."/>
            <person name="Hori S."/>
            <person name="Arai W."/>
            <person name="Tsubouchi T."/>
            <person name="Morono Y."/>
            <person name="Uchiyama I."/>
            <person name="Ito T."/>
            <person name="Fujiyama A."/>
            <person name="Inagaki F."/>
            <person name="Takami H."/>
        </authorList>
    </citation>
    <scope>NUCLEOTIDE SEQUENCE</scope>
    <source>
        <strain evidence="1">Expedition CK06-06</strain>
    </source>
</reference>
<sequence length="90" mass="9926">MTKNSFNMSKIYGLANKAAFFAPYAMIALKPGVSAEYKVKDGIRILTGYNMTNGTWSFESLKQGWLPYVATKLVTAVIPKITRFVKGLVG</sequence>
<dbReference type="EMBL" id="BARW01021812">
    <property type="protein sequence ID" value="GAI92265.1"/>
    <property type="molecule type" value="Genomic_DNA"/>
</dbReference>
<organism evidence="1">
    <name type="scientific">marine sediment metagenome</name>
    <dbReference type="NCBI Taxonomy" id="412755"/>
    <lineage>
        <taxon>unclassified sequences</taxon>
        <taxon>metagenomes</taxon>
        <taxon>ecological metagenomes</taxon>
    </lineage>
</organism>
<dbReference type="AlphaFoldDB" id="X1TXF4"/>